<evidence type="ECO:0000313" key="10">
    <source>
        <dbReference type="Proteomes" id="UP000663720"/>
    </source>
</evidence>
<keyword evidence="3" id="KW-0997">Cell inner membrane</keyword>
<evidence type="ECO:0000256" key="7">
    <source>
        <dbReference type="SAM" id="Phobius"/>
    </source>
</evidence>
<evidence type="ECO:0000256" key="5">
    <source>
        <dbReference type="ARBA" id="ARBA00022989"/>
    </source>
</evidence>
<evidence type="ECO:0000313" key="9">
    <source>
        <dbReference type="EMBL" id="QTA80363.1"/>
    </source>
</evidence>
<dbReference type="KEGG" id="dli:dnl_26630"/>
<feature type="transmembrane region" description="Helical" evidence="7">
    <location>
        <begin position="317"/>
        <end position="334"/>
    </location>
</feature>
<evidence type="ECO:0000256" key="3">
    <source>
        <dbReference type="ARBA" id="ARBA00022519"/>
    </source>
</evidence>
<evidence type="ECO:0000256" key="1">
    <source>
        <dbReference type="ARBA" id="ARBA00004429"/>
    </source>
</evidence>
<feature type="transmembrane region" description="Helical" evidence="7">
    <location>
        <begin position="79"/>
        <end position="98"/>
    </location>
</feature>
<dbReference type="RefSeq" id="WP_207692017.1">
    <property type="nucleotide sequence ID" value="NZ_CP061799.1"/>
</dbReference>
<evidence type="ECO:0000256" key="6">
    <source>
        <dbReference type="ARBA" id="ARBA00023136"/>
    </source>
</evidence>
<keyword evidence="2" id="KW-1003">Cell membrane</keyword>
<organism evidence="9 10">
    <name type="scientific">Desulfonema limicola</name>
    <dbReference type="NCBI Taxonomy" id="45656"/>
    <lineage>
        <taxon>Bacteria</taxon>
        <taxon>Pseudomonadati</taxon>
        <taxon>Thermodesulfobacteriota</taxon>
        <taxon>Desulfobacteria</taxon>
        <taxon>Desulfobacterales</taxon>
        <taxon>Desulfococcaceae</taxon>
        <taxon>Desulfonema</taxon>
    </lineage>
</organism>
<dbReference type="PIRSF" id="PIRSF006066">
    <property type="entry name" value="HI0050"/>
    <property type="match status" value="1"/>
</dbReference>
<dbReference type="GO" id="GO:0022857">
    <property type="term" value="F:transmembrane transporter activity"/>
    <property type="evidence" value="ECO:0007669"/>
    <property type="project" value="TreeGrafter"/>
</dbReference>
<feature type="transmembrane region" description="Helical" evidence="7">
    <location>
        <begin position="136"/>
        <end position="160"/>
    </location>
</feature>
<dbReference type="EMBL" id="CP061799">
    <property type="protein sequence ID" value="QTA80363.1"/>
    <property type="molecule type" value="Genomic_DNA"/>
</dbReference>
<reference evidence="9" key="1">
    <citation type="journal article" date="2021" name="Microb. Physiol.">
        <title>Proteogenomic Insights into the Physiology of Marine, Sulfate-Reducing, Filamentous Desulfonema limicola and Desulfonema magnum.</title>
        <authorList>
            <person name="Schnaars V."/>
            <person name="Wohlbrand L."/>
            <person name="Scheve S."/>
            <person name="Hinrichs C."/>
            <person name="Reinhardt R."/>
            <person name="Rabus R."/>
        </authorList>
    </citation>
    <scope>NUCLEOTIDE SEQUENCE</scope>
    <source>
        <strain evidence="9">5ac10</strain>
    </source>
</reference>
<dbReference type="AlphaFoldDB" id="A0A975B7Y6"/>
<dbReference type="InterPro" id="IPR010656">
    <property type="entry name" value="DctM"/>
</dbReference>
<proteinExistence type="predicted"/>
<feature type="transmembrane region" description="Helical" evidence="7">
    <location>
        <begin position="244"/>
        <end position="263"/>
    </location>
</feature>
<feature type="transmembrane region" description="Helical" evidence="7">
    <location>
        <begin position="45"/>
        <end position="67"/>
    </location>
</feature>
<feature type="transmembrane region" description="Helical" evidence="7">
    <location>
        <begin position="275"/>
        <end position="297"/>
    </location>
</feature>
<accession>A0A975B7Y6</accession>
<dbReference type="GO" id="GO:0005886">
    <property type="term" value="C:plasma membrane"/>
    <property type="evidence" value="ECO:0007669"/>
    <property type="project" value="UniProtKB-SubCell"/>
</dbReference>
<dbReference type="Pfam" id="PF06808">
    <property type="entry name" value="DctM"/>
    <property type="match status" value="1"/>
</dbReference>
<dbReference type="PANTHER" id="PTHR33362:SF5">
    <property type="entry name" value="C4-DICARBOXYLATE TRAP TRANSPORTER LARGE PERMEASE PROTEIN DCTM"/>
    <property type="match status" value="1"/>
</dbReference>
<feature type="transmembrane region" description="Helical" evidence="7">
    <location>
        <begin position="175"/>
        <end position="199"/>
    </location>
</feature>
<feature type="transmembrane region" description="Helical" evidence="7">
    <location>
        <begin position="104"/>
        <end position="124"/>
    </location>
</feature>
<dbReference type="NCBIfam" id="TIGR00786">
    <property type="entry name" value="dctM"/>
    <property type="match status" value="1"/>
</dbReference>
<feature type="transmembrane region" description="Helical" evidence="7">
    <location>
        <begin position="362"/>
        <end position="384"/>
    </location>
</feature>
<name>A0A975B7Y6_9BACT</name>
<feature type="domain" description="TRAP C4-dicarboxylate transport system permease DctM subunit" evidence="8">
    <location>
        <begin position="8"/>
        <end position="419"/>
    </location>
</feature>
<comment type="subcellular location">
    <subcellularLocation>
        <location evidence="1">Cell inner membrane</location>
        <topology evidence="1">Multi-pass membrane protein</topology>
    </subcellularLocation>
</comment>
<sequence length="428" mass="46102">MTYLTALLIILLAAAGTPLFAVILAVAMAGFHFLEVDLSVIAIELYRISGTPILVALPLFTFAGYILGESNTSNRLVRLTKAFLGWMPGGLAVVAFVACAFFTAFTGASGVTIVALGALLLPALNQAGYAEDFSMGLVTSSGSLGLLLPPSLPLIIYGIVAQQLDIGEEVSINDLFLAGLLPALLMLLLLSAWSIWANRKTPVPLTRFSKKEAFSAVREAIWEIPMPIFVLGGIYGGYFAVSEAAAATAMYVLIVEVFVYKEIKISEVPAIMRESMIMVGGIILILGVSLASTNFLIDAEVPMHLFNLIQAHVKGKIVFLILLNILLLILGAILDIFSALVIMVPLILPVAVSYGINPVHLGIIFLANMQIGYFTPPVGMNLFIASYRFNKPVTELYKAAFPFMIVLLIAVLIITYWPDLSLVFIKGQ</sequence>
<dbReference type="InterPro" id="IPR004681">
    <property type="entry name" value="TRAP_DctM"/>
</dbReference>
<keyword evidence="5 7" id="KW-1133">Transmembrane helix</keyword>
<gene>
    <name evidence="9" type="primary">dctM4</name>
    <name evidence="9" type="ORF">dnl_26630</name>
</gene>
<keyword evidence="6 7" id="KW-0472">Membrane</keyword>
<protein>
    <submittedName>
        <fullName evidence="9">C4-dicarboxylate TRAP transporter large permease protein</fullName>
    </submittedName>
</protein>
<dbReference type="PANTHER" id="PTHR33362">
    <property type="entry name" value="SIALIC ACID TRAP TRANSPORTER PERMEASE PROTEIN SIAT-RELATED"/>
    <property type="match status" value="1"/>
</dbReference>
<keyword evidence="10" id="KW-1185">Reference proteome</keyword>
<feature type="transmembrane region" description="Helical" evidence="7">
    <location>
        <begin position="396"/>
        <end position="417"/>
    </location>
</feature>
<keyword evidence="4 7" id="KW-0812">Transmembrane</keyword>
<evidence type="ECO:0000259" key="8">
    <source>
        <dbReference type="Pfam" id="PF06808"/>
    </source>
</evidence>
<dbReference type="Proteomes" id="UP000663720">
    <property type="component" value="Chromosome"/>
</dbReference>
<evidence type="ECO:0000256" key="2">
    <source>
        <dbReference type="ARBA" id="ARBA00022475"/>
    </source>
</evidence>
<evidence type="ECO:0000256" key="4">
    <source>
        <dbReference type="ARBA" id="ARBA00022692"/>
    </source>
</evidence>